<keyword evidence="1" id="KW-0472">Membrane</keyword>
<keyword evidence="1" id="KW-1133">Transmembrane helix</keyword>
<gene>
    <name evidence="2" type="ORF">L9S41_13895</name>
</gene>
<feature type="transmembrane region" description="Helical" evidence="1">
    <location>
        <begin position="6"/>
        <end position="38"/>
    </location>
</feature>
<dbReference type="RefSeq" id="WP_260747121.1">
    <property type="nucleotide sequence ID" value="NZ_CP092109.1"/>
</dbReference>
<reference evidence="2" key="1">
    <citation type="journal article" date="2022" name="Environ. Microbiol.">
        <title>Geoalkalibacter halelectricus SAP #1 sp. nov. possessing extracellular electron transfer and mineral#reducing capabilities from a haloalkaline environment.</title>
        <authorList>
            <person name="Yadav S."/>
            <person name="Singh R."/>
            <person name="Sundharam S.S."/>
            <person name="Chaudhary S."/>
            <person name="Krishnamurthi S."/>
            <person name="Patil S.A."/>
        </authorList>
    </citation>
    <scope>NUCLEOTIDE SEQUENCE</scope>
    <source>
        <strain evidence="2">SAP-1</strain>
    </source>
</reference>
<feature type="transmembrane region" description="Helical" evidence="1">
    <location>
        <begin position="97"/>
        <end position="115"/>
    </location>
</feature>
<accession>A0ABY5ZHZ6</accession>
<sequence>MTLLTAVVALIWGIVAGYLIIRFADSLIALGVCAHGLYRSRWQRLSDKAHTTRINPGIILRLMVRISLFALAFAFLLRLGHYFSVQKLGFEYQGLGVLLWGAAALGTAASRLSSVRQRIIYVRRMSHEYDYAEKRRRTQMLRS</sequence>
<feature type="transmembrane region" description="Helical" evidence="1">
    <location>
        <begin position="58"/>
        <end position="77"/>
    </location>
</feature>
<proteinExistence type="predicted"/>
<evidence type="ECO:0000313" key="2">
    <source>
        <dbReference type="EMBL" id="UWZ78763.1"/>
    </source>
</evidence>
<name>A0ABY5ZHZ6_9BACT</name>
<evidence type="ECO:0000256" key="1">
    <source>
        <dbReference type="SAM" id="Phobius"/>
    </source>
</evidence>
<keyword evidence="3" id="KW-1185">Reference proteome</keyword>
<keyword evidence="1" id="KW-0812">Transmembrane</keyword>
<dbReference type="Proteomes" id="UP001060414">
    <property type="component" value="Chromosome"/>
</dbReference>
<organism evidence="2 3">
    <name type="scientific">Geoalkalibacter halelectricus</name>
    <dbReference type="NCBI Taxonomy" id="2847045"/>
    <lineage>
        <taxon>Bacteria</taxon>
        <taxon>Pseudomonadati</taxon>
        <taxon>Thermodesulfobacteriota</taxon>
        <taxon>Desulfuromonadia</taxon>
        <taxon>Desulfuromonadales</taxon>
        <taxon>Geoalkalibacteraceae</taxon>
        <taxon>Geoalkalibacter</taxon>
    </lineage>
</organism>
<dbReference type="EMBL" id="CP092109">
    <property type="protein sequence ID" value="UWZ78763.1"/>
    <property type="molecule type" value="Genomic_DNA"/>
</dbReference>
<evidence type="ECO:0000313" key="3">
    <source>
        <dbReference type="Proteomes" id="UP001060414"/>
    </source>
</evidence>
<protein>
    <submittedName>
        <fullName evidence="2">Uncharacterized protein</fullName>
    </submittedName>
</protein>